<feature type="region of interest" description="Disordered" evidence="1">
    <location>
        <begin position="1"/>
        <end position="279"/>
    </location>
</feature>
<feature type="compositionally biased region" description="Low complexity" evidence="1">
    <location>
        <begin position="20"/>
        <end position="29"/>
    </location>
</feature>
<comment type="caution">
    <text evidence="2">The sequence shown here is derived from an EMBL/GenBank/DDBJ whole genome shotgun (WGS) entry which is preliminary data.</text>
</comment>
<proteinExistence type="predicted"/>
<dbReference type="Proteomes" id="UP000187455">
    <property type="component" value="Unassembled WGS sequence"/>
</dbReference>
<feature type="compositionally biased region" description="Low complexity" evidence="1">
    <location>
        <begin position="248"/>
        <end position="261"/>
    </location>
</feature>
<dbReference type="EMBL" id="LSSL01001581">
    <property type="protein sequence ID" value="OLY82397.1"/>
    <property type="molecule type" value="Genomic_DNA"/>
</dbReference>
<name>A0A1R0GZV7_9FUNG</name>
<evidence type="ECO:0000313" key="2">
    <source>
        <dbReference type="EMBL" id="OLY82397.1"/>
    </source>
</evidence>
<accession>A0A1R0GZV7</accession>
<dbReference type="STRING" id="133383.A0A1R0GZV7"/>
<organism evidence="2 3">
    <name type="scientific">Smittium mucronatum</name>
    <dbReference type="NCBI Taxonomy" id="133383"/>
    <lineage>
        <taxon>Eukaryota</taxon>
        <taxon>Fungi</taxon>
        <taxon>Fungi incertae sedis</taxon>
        <taxon>Zoopagomycota</taxon>
        <taxon>Kickxellomycotina</taxon>
        <taxon>Harpellomycetes</taxon>
        <taxon>Harpellales</taxon>
        <taxon>Legeriomycetaceae</taxon>
        <taxon>Smittium</taxon>
    </lineage>
</organism>
<gene>
    <name evidence="2" type="ORF">AYI68_g3486</name>
</gene>
<feature type="compositionally biased region" description="Polar residues" evidence="1">
    <location>
        <begin position="81"/>
        <end position="98"/>
    </location>
</feature>
<sequence length="279" mass="30300">MNNNYYRPPRPDGYNDGNRPPSNFSPNSNQYGQPQQRPNRDNHLVGEGPLKFDMPGAESYGQNSSYSDYGHQAPVSGKFNFPNQNEYGDYRQNSNQMPSAPISEPGFGFAFAGRPTADTIGGNRPPQSQYNMFPDPNRLPPSGPGFAPPRPAMNSRPSYGSPGGFNSYDSRPGNSGAAPGPPYGGYDNFQSRPSNADFRPNDRPMFRPNPQANFGPDISSYNANPQRPPSLGNRPGYPSSHEGSSFMGNPGNSPRPGNAPNAPRPPSGNGMEWVQLKNK</sequence>
<reference evidence="2 3" key="1">
    <citation type="journal article" date="2016" name="Mol. Biol. Evol.">
        <title>Genome-Wide Survey of Gut Fungi (Harpellales) Reveals the First Horizontally Transferred Ubiquitin Gene from a Mosquito Host.</title>
        <authorList>
            <person name="Wang Y."/>
            <person name="White M.M."/>
            <person name="Kvist S."/>
            <person name="Moncalvo J.M."/>
        </authorList>
    </citation>
    <scope>NUCLEOTIDE SEQUENCE [LARGE SCALE GENOMIC DNA]</scope>
    <source>
        <strain evidence="2 3">ALG-7-W6</strain>
    </source>
</reference>
<evidence type="ECO:0000313" key="3">
    <source>
        <dbReference type="Proteomes" id="UP000187455"/>
    </source>
</evidence>
<evidence type="ECO:0000256" key="1">
    <source>
        <dbReference type="SAM" id="MobiDB-lite"/>
    </source>
</evidence>
<protein>
    <submittedName>
        <fullName evidence="2">Uncharacterized protein</fullName>
    </submittedName>
</protein>
<keyword evidence="3" id="KW-1185">Reference proteome</keyword>
<feature type="compositionally biased region" description="Pro residues" evidence="1">
    <location>
        <begin position="137"/>
        <end position="151"/>
    </location>
</feature>
<dbReference type="AlphaFoldDB" id="A0A1R0GZV7"/>